<gene>
    <name evidence="4" type="ORF">AF331_06055</name>
</gene>
<dbReference type="GO" id="GO:0008831">
    <property type="term" value="F:dTDP-4-dehydrorhamnose reductase activity"/>
    <property type="evidence" value="ECO:0007669"/>
    <property type="project" value="UniProtKB-EC"/>
</dbReference>
<accession>A0A0M0GRG6</accession>
<sequence>MRILVLGGRGMAGHVITSYMKKQGHDVLYTTRNEDGIQLDVTSLAAVRNVILHHKPDVLINAVGLLNGDAEARLKDAIIVNGLLPHFLTEVLDEYGGKLIHISTDCVFSGEKGSYVENDEKDGTTAYSKTKAIGEVTRSPHLTIRTSIIGPELKENGIGLFHWFLKQHGEVKGYANVFWNGVTTLELAKAIDHLIPTGVTGLYHLCTPGRISKYELLQLFKEVLKKDDVTITASLTPVHDKTLVHTRKDVHYPVQDYKNMLIEMVEWMRQK</sequence>
<dbReference type="AlphaFoldDB" id="A0A0M0GRG6"/>
<comment type="caution">
    <text evidence="4">The sequence shown here is derived from an EMBL/GenBank/DDBJ whole genome shotgun (WGS) entry which is preliminary data.</text>
</comment>
<dbReference type="UniPathway" id="UPA00124"/>
<dbReference type="CDD" id="cd05254">
    <property type="entry name" value="dTDP_HR_like_SDR_e"/>
    <property type="match status" value="1"/>
</dbReference>
<keyword evidence="2" id="KW-0560">Oxidoreductase</keyword>
<dbReference type="InterPro" id="IPR036291">
    <property type="entry name" value="NAD(P)-bd_dom_sf"/>
</dbReference>
<protein>
    <recommendedName>
        <fullName evidence="2">dTDP-4-dehydrorhamnose reductase</fullName>
        <ecNumber evidence="2">1.1.1.133</ecNumber>
    </recommendedName>
</protein>
<dbReference type="SUPFAM" id="SSF51735">
    <property type="entry name" value="NAD(P)-binding Rossmann-fold domains"/>
    <property type="match status" value="1"/>
</dbReference>
<dbReference type="Gene3D" id="3.40.50.720">
    <property type="entry name" value="NAD(P)-binding Rossmann-like Domain"/>
    <property type="match status" value="1"/>
</dbReference>
<evidence type="ECO:0000259" key="3">
    <source>
        <dbReference type="Pfam" id="PF04321"/>
    </source>
</evidence>
<evidence type="ECO:0000256" key="1">
    <source>
        <dbReference type="ARBA" id="ARBA00010944"/>
    </source>
</evidence>
<dbReference type="PANTHER" id="PTHR10491">
    <property type="entry name" value="DTDP-4-DEHYDRORHAMNOSE REDUCTASE"/>
    <property type="match status" value="1"/>
</dbReference>
<feature type="domain" description="RmlD-like substrate binding" evidence="3">
    <location>
        <begin position="1"/>
        <end position="241"/>
    </location>
</feature>
<dbReference type="PANTHER" id="PTHR10491:SF4">
    <property type="entry name" value="METHIONINE ADENOSYLTRANSFERASE 2 SUBUNIT BETA"/>
    <property type="match status" value="1"/>
</dbReference>
<dbReference type="EC" id="1.1.1.133" evidence="2"/>
<name>A0A0M0GRG6_9BACI</name>
<organism evidence="4 5">
    <name type="scientific">Rossellomorea marisflavi</name>
    <dbReference type="NCBI Taxonomy" id="189381"/>
    <lineage>
        <taxon>Bacteria</taxon>
        <taxon>Bacillati</taxon>
        <taxon>Bacillota</taxon>
        <taxon>Bacilli</taxon>
        <taxon>Bacillales</taxon>
        <taxon>Bacillaceae</taxon>
        <taxon>Rossellomorea</taxon>
    </lineage>
</organism>
<keyword evidence="2" id="KW-0521">NADP</keyword>
<dbReference type="OrthoDB" id="9803892at2"/>
<keyword evidence="5" id="KW-1185">Reference proteome</keyword>
<dbReference type="RefSeq" id="WP_053427222.1">
    <property type="nucleotide sequence ID" value="NZ_LGUE01000001.1"/>
</dbReference>
<dbReference type="STRING" id="189381.GCA_900166615_03063"/>
<dbReference type="PATRIC" id="fig|189381.12.peg.1351"/>
<proteinExistence type="inferred from homology"/>
<dbReference type="InterPro" id="IPR005913">
    <property type="entry name" value="dTDP_dehydrorham_reduct"/>
</dbReference>
<evidence type="ECO:0000256" key="2">
    <source>
        <dbReference type="RuleBase" id="RU364082"/>
    </source>
</evidence>
<comment type="similarity">
    <text evidence="1 2">Belongs to the dTDP-4-dehydrorhamnose reductase family.</text>
</comment>
<dbReference type="EMBL" id="LGUE01000001">
    <property type="protein sequence ID" value="KON92021.1"/>
    <property type="molecule type" value="Genomic_DNA"/>
</dbReference>
<reference evidence="5" key="1">
    <citation type="submission" date="2015-07" db="EMBL/GenBank/DDBJ databases">
        <title>Fjat-14235 jcm11544.</title>
        <authorList>
            <person name="Liu B."/>
            <person name="Wang J."/>
            <person name="Zhu Y."/>
            <person name="Liu G."/>
            <person name="Chen Q."/>
            <person name="Chen Z."/>
            <person name="Lan J."/>
            <person name="Che J."/>
            <person name="Ge C."/>
            <person name="Shi H."/>
            <person name="Pan Z."/>
            <person name="Liu X."/>
        </authorList>
    </citation>
    <scope>NUCLEOTIDE SEQUENCE [LARGE SCALE GENOMIC DNA]</scope>
    <source>
        <strain evidence="5">JCM 11544</strain>
    </source>
</reference>
<evidence type="ECO:0000313" key="5">
    <source>
        <dbReference type="Proteomes" id="UP000037405"/>
    </source>
</evidence>
<comment type="pathway">
    <text evidence="2">Carbohydrate biosynthesis; dTDP-L-rhamnose biosynthesis.</text>
</comment>
<dbReference type="Pfam" id="PF04321">
    <property type="entry name" value="RmlD_sub_bind"/>
    <property type="match status" value="1"/>
</dbReference>
<dbReference type="InterPro" id="IPR029903">
    <property type="entry name" value="RmlD-like-bd"/>
</dbReference>
<evidence type="ECO:0000313" key="4">
    <source>
        <dbReference type="EMBL" id="KON92021.1"/>
    </source>
</evidence>
<dbReference type="GO" id="GO:0019305">
    <property type="term" value="P:dTDP-rhamnose biosynthetic process"/>
    <property type="evidence" value="ECO:0007669"/>
    <property type="project" value="UniProtKB-UniPathway"/>
</dbReference>
<comment type="function">
    <text evidence="2">Catalyzes the reduction of dTDP-6-deoxy-L-lyxo-4-hexulose to yield dTDP-L-rhamnose.</text>
</comment>
<dbReference type="Proteomes" id="UP000037405">
    <property type="component" value="Unassembled WGS sequence"/>
</dbReference>
<dbReference type="GO" id="GO:0005829">
    <property type="term" value="C:cytosol"/>
    <property type="evidence" value="ECO:0007669"/>
    <property type="project" value="TreeGrafter"/>
</dbReference>